<keyword evidence="4" id="KW-0408">Iron</keyword>
<dbReference type="Gene3D" id="3.20.20.70">
    <property type="entry name" value="Aldolase class I"/>
    <property type="match status" value="1"/>
</dbReference>
<organism evidence="7 8">
    <name type="scientific">Azospirillum brasilense</name>
    <dbReference type="NCBI Taxonomy" id="192"/>
    <lineage>
        <taxon>Bacteria</taxon>
        <taxon>Pseudomonadati</taxon>
        <taxon>Pseudomonadota</taxon>
        <taxon>Alphaproteobacteria</taxon>
        <taxon>Rhodospirillales</taxon>
        <taxon>Azospirillaceae</taxon>
        <taxon>Azospirillum</taxon>
    </lineage>
</organism>
<evidence type="ECO:0000256" key="4">
    <source>
        <dbReference type="ARBA" id="ARBA00023004"/>
    </source>
</evidence>
<dbReference type="InterPro" id="IPR058240">
    <property type="entry name" value="rSAM_sf"/>
</dbReference>
<dbReference type="InterPro" id="IPR013785">
    <property type="entry name" value="Aldolase_TIM"/>
</dbReference>
<dbReference type="PANTHER" id="PTHR11228">
    <property type="entry name" value="RADICAL SAM DOMAIN PROTEIN"/>
    <property type="match status" value="1"/>
</dbReference>
<dbReference type="SFLD" id="SFLDG01067">
    <property type="entry name" value="SPASM/twitch_domain_containing"/>
    <property type="match status" value="1"/>
</dbReference>
<gene>
    <name evidence="7" type="ORF">FBZ82_11837</name>
</gene>
<dbReference type="PROSITE" id="PS51918">
    <property type="entry name" value="RADICAL_SAM"/>
    <property type="match status" value="1"/>
</dbReference>
<dbReference type="SFLD" id="SFLDS00029">
    <property type="entry name" value="Radical_SAM"/>
    <property type="match status" value="1"/>
</dbReference>
<dbReference type="GO" id="GO:0003824">
    <property type="term" value="F:catalytic activity"/>
    <property type="evidence" value="ECO:0007669"/>
    <property type="project" value="InterPro"/>
</dbReference>
<evidence type="ECO:0000256" key="3">
    <source>
        <dbReference type="ARBA" id="ARBA00022723"/>
    </source>
</evidence>
<dbReference type="PANTHER" id="PTHR11228:SF35">
    <property type="entry name" value="MOLYBDENUM COFACTOR BIOSYNTHESIS PROTEIN A-RELATED"/>
    <property type="match status" value="1"/>
</dbReference>
<comment type="caution">
    <text evidence="7">The sequence shown here is derived from an EMBL/GenBank/DDBJ whole genome shotgun (WGS) entry which is preliminary data.</text>
</comment>
<keyword evidence="3" id="KW-0479">Metal-binding</keyword>
<keyword evidence="5" id="KW-0411">Iron-sulfur</keyword>
<dbReference type="CDD" id="cd01335">
    <property type="entry name" value="Radical_SAM"/>
    <property type="match status" value="1"/>
</dbReference>
<evidence type="ECO:0000256" key="5">
    <source>
        <dbReference type="ARBA" id="ARBA00023014"/>
    </source>
</evidence>
<dbReference type="EMBL" id="VITF01000018">
    <property type="protein sequence ID" value="TWA61036.1"/>
    <property type="molecule type" value="Genomic_DNA"/>
</dbReference>
<dbReference type="InterPro" id="IPR050377">
    <property type="entry name" value="Radical_SAM_PqqE_MftC-like"/>
</dbReference>
<protein>
    <submittedName>
        <fullName evidence="7">MoaA/NifB/PqqE/SkfB family radical SAM enzyme</fullName>
    </submittedName>
</protein>
<dbReference type="RefSeq" id="WP_145679460.1">
    <property type="nucleotide sequence ID" value="NZ_VITF01000018.1"/>
</dbReference>
<evidence type="ECO:0000256" key="1">
    <source>
        <dbReference type="ARBA" id="ARBA00001966"/>
    </source>
</evidence>
<accession>A0A560AL20</accession>
<dbReference type="AlphaFoldDB" id="A0A560AL20"/>
<evidence type="ECO:0000259" key="6">
    <source>
        <dbReference type="PROSITE" id="PS51918"/>
    </source>
</evidence>
<comment type="cofactor">
    <cofactor evidence="1">
        <name>[4Fe-4S] cluster</name>
        <dbReference type="ChEBI" id="CHEBI:49883"/>
    </cofactor>
</comment>
<dbReference type="Proteomes" id="UP000316083">
    <property type="component" value="Unassembled WGS sequence"/>
</dbReference>
<dbReference type="SUPFAM" id="SSF102114">
    <property type="entry name" value="Radical SAM enzymes"/>
    <property type="match status" value="1"/>
</dbReference>
<name>A0A560AL20_AZOBR</name>
<feature type="domain" description="Radical SAM core" evidence="6">
    <location>
        <begin position="25"/>
        <end position="256"/>
    </location>
</feature>
<dbReference type="InterPro" id="IPR023885">
    <property type="entry name" value="4Fe4S-binding_SPASM_dom"/>
</dbReference>
<evidence type="ECO:0000313" key="8">
    <source>
        <dbReference type="Proteomes" id="UP000316083"/>
    </source>
</evidence>
<evidence type="ECO:0000256" key="2">
    <source>
        <dbReference type="ARBA" id="ARBA00022691"/>
    </source>
</evidence>
<dbReference type="Pfam" id="PF04055">
    <property type="entry name" value="Radical_SAM"/>
    <property type="match status" value="1"/>
</dbReference>
<dbReference type="GO" id="GO:0046872">
    <property type="term" value="F:metal ion binding"/>
    <property type="evidence" value="ECO:0007669"/>
    <property type="project" value="UniProtKB-KW"/>
</dbReference>
<dbReference type="GO" id="GO:0051536">
    <property type="term" value="F:iron-sulfur cluster binding"/>
    <property type="evidence" value="ECO:0007669"/>
    <property type="project" value="UniProtKB-KW"/>
</dbReference>
<reference evidence="7 8" key="1">
    <citation type="submission" date="2019-06" db="EMBL/GenBank/DDBJ databases">
        <title>Genomic Encyclopedia of Type Strains, Phase IV (KMG-V): Genome sequencing to study the core and pangenomes of soil and plant-associated prokaryotes.</title>
        <authorList>
            <person name="Whitman W."/>
        </authorList>
    </citation>
    <scope>NUCLEOTIDE SEQUENCE [LARGE SCALE GENOMIC DNA]</scope>
    <source>
        <strain evidence="7 8">BR 11796</strain>
    </source>
</reference>
<dbReference type="Pfam" id="PF13186">
    <property type="entry name" value="SPASM"/>
    <property type="match status" value="1"/>
</dbReference>
<dbReference type="InterPro" id="IPR007197">
    <property type="entry name" value="rSAM"/>
</dbReference>
<evidence type="ECO:0000313" key="7">
    <source>
        <dbReference type="EMBL" id="TWA61036.1"/>
    </source>
</evidence>
<sequence>MTQLYSNLKFLRFRPQLDALTHEGLAAPVHIRIKPINRCNHNCWYCAYRVESLTLGEAMSTEDVLPLDMMHGIVDDIIEMGVRAVTFSGGGEPLLYKGLPDVVRRLAEGGIKVATLTNGSNLKGAMADAFAAHGSWVRVSLDAWDDQSYADARGVAADSFTRLLSNLRAFAARKSDCVLGVSFIVSETNAPHLAEVCRILKDVGVSHVKVSGAVVSNDREENNAYHRRLHAIVAEQLAAAKRLDDDTFRIVDHYHELEDRFEKGYTRCPFLQFLTVIGADGSVYTCQDKAYTESGHLGSLRGRSFREFWYSDENRKRIAEINPALQCRHHCVAHRKNLVLNEYINVDSRHIEFV</sequence>
<keyword evidence="2" id="KW-0949">S-adenosyl-L-methionine</keyword>
<proteinExistence type="predicted"/>
<dbReference type="CDD" id="cd21109">
    <property type="entry name" value="SPASM"/>
    <property type="match status" value="1"/>
</dbReference>